<dbReference type="SUPFAM" id="SSF55347">
    <property type="entry name" value="Glyceraldehyde-3-phosphate dehydrogenase-like, C-terminal domain"/>
    <property type="match status" value="1"/>
</dbReference>
<dbReference type="InterPro" id="IPR000683">
    <property type="entry name" value="Gfo/Idh/MocA-like_OxRdtase_N"/>
</dbReference>
<evidence type="ECO:0000313" key="3">
    <source>
        <dbReference type="EMBL" id="QCI63195.1"/>
    </source>
</evidence>
<dbReference type="AlphaFoldDB" id="A0A4D7AU76"/>
<reference evidence="3 4" key="1">
    <citation type="submission" date="2019-04" db="EMBL/GenBank/DDBJ databases">
        <title>Phreatobacter aquaticus sp. nov.</title>
        <authorList>
            <person name="Choi A."/>
        </authorList>
    </citation>
    <scope>NUCLEOTIDE SEQUENCE [LARGE SCALE GENOMIC DNA]</scope>
    <source>
        <strain evidence="3 4">KCTC 52518</strain>
    </source>
</reference>
<dbReference type="Pfam" id="PF01408">
    <property type="entry name" value="GFO_IDH_MocA"/>
    <property type="match status" value="1"/>
</dbReference>
<dbReference type="KEGG" id="pstg:E8M01_02445"/>
<dbReference type="InterPro" id="IPR036291">
    <property type="entry name" value="NAD(P)-bd_dom_sf"/>
</dbReference>
<dbReference type="EMBL" id="CP039690">
    <property type="protein sequence ID" value="QCI63195.1"/>
    <property type="molecule type" value="Genomic_DNA"/>
</dbReference>
<dbReference type="PANTHER" id="PTHR43377">
    <property type="entry name" value="BILIVERDIN REDUCTASE A"/>
    <property type="match status" value="1"/>
</dbReference>
<dbReference type="OrthoDB" id="9800846at2"/>
<organism evidence="3 4">
    <name type="scientific">Phreatobacter stygius</name>
    <dbReference type="NCBI Taxonomy" id="1940610"/>
    <lineage>
        <taxon>Bacteria</taxon>
        <taxon>Pseudomonadati</taxon>
        <taxon>Pseudomonadota</taxon>
        <taxon>Alphaproteobacteria</taxon>
        <taxon>Hyphomicrobiales</taxon>
        <taxon>Phreatobacteraceae</taxon>
        <taxon>Phreatobacter</taxon>
    </lineage>
</organism>
<dbReference type="Pfam" id="PF22725">
    <property type="entry name" value="GFO_IDH_MocA_C3"/>
    <property type="match status" value="1"/>
</dbReference>
<name>A0A4D7AU76_9HYPH</name>
<proteinExistence type="predicted"/>
<keyword evidence="4" id="KW-1185">Reference proteome</keyword>
<gene>
    <name evidence="3" type="ORF">E8M01_02445</name>
</gene>
<dbReference type="Gene3D" id="3.40.50.720">
    <property type="entry name" value="NAD(P)-binding Rossmann-like Domain"/>
    <property type="match status" value="1"/>
</dbReference>
<feature type="domain" description="GFO/IDH/MocA-like oxidoreductase" evidence="2">
    <location>
        <begin position="129"/>
        <end position="236"/>
    </location>
</feature>
<dbReference type="PANTHER" id="PTHR43377:SF6">
    <property type="entry name" value="GFO_IDH_MOCA-LIKE OXIDOREDUCTASE N-TERMINAL DOMAIN-CONTAINING PROTEIN"/>
    <property type="match status" value="1"/>
</dbReference>
<dbReference type="InterPro" id="IPR055170">
    <property type="entry name" value="GFO_IDH_MocA-like_dom"/>
</dbReference>
<evidence type="ECO:0000313" key="4">
    <source>
        <dbReference type="Proteomes" id="UP000298781"/>
    </source>
</evidence>
<protein>
    <submittedName>
        <fullName evidence="3">Gfo/Idh/MocA family oxidoreductase</fullName>
    </submittedName>
</protein>
<evidence type="ECO:0000259" key="2">
    <source>
        <dbReference type="Pfam" id="PF22725"/>
    </source>
</evidence>
<dbReference type="InterPro" id="IPR051450">
    <property type="entry name" value="Gfo/Idh/MocA_Oxidoreductases"/>
</dbReference>
<dbReference type="GO" id="GO:0000166">
    <property type="term" value="F:nucleotide binding"/>
    <property type="evidence" value="ECO:0007669"/>
    <property type="project" value="InterPro"/>
</dbReference>
<sequence>MAKRGSSVTLRIGLIGCGRWGRLILRDLTSAGAQVHVAAPTDATLAQALALGARTAERDILALGPMDGYVVATPTATHAAVLEQLLPTGRPIFVEKPMTADLASARRLAAAAGDRLFVMDKWRYHPGIEAMRAEISAGAIGEVLAIRTQRWGWGNPHDDVSALWILAPHDLSITQHLIGEIPPLRSTTVMHPAEPDLGFTVQLAGDRGPSVSMDIGIASPGHQRRCLVVGRNGAIELRDGYDDKVFARIGPPGRTGAAERVIEVGRKMPLQAEIETFLSFVAGGPPPMSTACEGLRVVERITEIEATLAIDARRAP</sequence>
<accession>A0A4D7AU76</accession>
<dbReference type="Gene3D" id="3.30.360.10">
    <property type="entry name" value="Dihydrodipicolinate Reductase, domain 2"/>
    <property type="match status" value="1"/>
</dbReference>
<dbReference type="Proteomes" id="UP000298781">
    <property type="component" value="Chromosome"/>
</dbReference>
<evidence type="ECO:0000259" key="1">
    <source>
        <dbReference type="Pfam" id="PF01408"/>
    </source>
</evidence>
<dbReference type="SUPFAM" id="SSF51735">
    <property type="entry name" value="NAD(P)-binding Rossmann-fold domains"/>
    <property type="match status" value="1"/>
</dbReference>
<feature type="domain" description="Gfo/Idh/MocA-like oxidoreductase N-terminal" evidence="1">
    <location>
        <begin position="10"/>
        <end position="112"/>
    </location>
</feature>